<evidence type="ECO:0000256" key="6">
    <source>
        <dbReference type="SAM" id="MobiDB-lite"/>
    </source>
</evidence>
<keyword evidence="4 7" id="KW-0472">Membrane</keyword>
<name>A0A7E4VPB6_PANRE</name>
<dbReference type="InterPro" id="IPR000276">
    <property type="entry name" value="GPCR_Rhodpsn"/>
</dbReference>
<evidence type="ECO:0000259" key="8">
    <source>
        <dbReference type="PROSITE" id="PS50262"/>
    </source>
</evidence>
<organism evidence="9 10">
    <name type="scientific">Panagrellus redivivus</name>
    <name type="common">Microworm</name>
    <dbReference type="NCBI Taxonomy" id="6233"/>
    <lineage>
        <taxon>Eukaryota</taxon>
        <taxon>Metazoa</taxon>
        <taxon>Ecdysozoa</taxon>
        <taxon>Nematoda</taxon>
        <taxon>Chromadorea</taxon>
        <taxon>Rhabditida</taxon>
        <taxon>Tylenchina</taxon>
        <taxon>Panagrolaimomorpha</taxon>
        <taxon>Panagrolaimoidea</taxon>
        <taxon>Panagrolaimidae</taxon>
        <taxon>Panagrellus</taxon>
    </lineage>
</organism>
<accession>A0A7E4VPB6</accession>
<keyword evidence="5" id="KW-0297">G-protein coupled receptor</keyword>
<reference evidence="10" key="2">
    <citation type="submission" date="2020-10" db="UniProtKB">
        <authorList>
            <consortium name="WormBaseParasite"/>
        </authorList>
    </citation>
    <scope>IDENTIFICATION</scope>
</reference>
<feature type="transmembrane region" description="Helical" evidence="7">
    <location>
        <begin position="77"/>
        <end position="101"/>
    </location>
</feature>
<evidence type="ECO:0000256" key="1">
    <source>
        <dbReference type="ARBA" id="ARBA00004370"/>
    </source>
</evidence>
<proteinExistence type="inferred from homology"/>
<feature type="compositionally biased region" description="Acidic residues" evidence="6">
    <location>
        <begin position="453"/>
        <end position="463"/>
    </location>
</feature>
<feature type="domain" description="G-protein coupled receptors family 1 profile" evidence="8">
    <location>
        <begin position="94"/>
        <end position="362"/>
    </location>
</feature>
<protein>
    <submittedName>
        <fullName evidence="10">G_PROTEIN_RECEP_F1_2 domain-containing protein</fullName>
    </submittedName>
</protein>
<feature type="transmembrane region" description="Helical" evidence="7">
    <location>
        <begin position="153"/>
        <end position="179"/>
    </location>
</feature>
<feature type="transmembrane region" description="Helical" evidence="7">
    <location>
        <begin position="305"/>
        <end position="329"/>
    </location>
</feature>
<dbReference type="AlphaFoldDB" id="A0A7E4VPB6"/>
<keyword evidence="5" id="KW-0807">Transducer</keyword>
<comment type="subcellular location">
    <subcellularLocation>
        <location evidence="1">Membrane</location>
    </subcellularLocation>
</comment>
<evidence type="ECO:0000256" key="3">
    <source>
        <dbReference type="ARBA" id="ARBA00022989"/>
    </source>
</evidence>
<dbReference type="InterPro" id="IPR017452">
    <property type="entry name" value="GPCR_Rhodpsn_7TM"/>
</dbReference>
<dbReference type="Proteomes" id="UP000492821">
    <property type="component" value="Unassembled WGS sequence"/>
</dbReference>
<dbReference type="GO" id="GO:0016020">
    <property type="term" value="C:membrane"/>
    <property type="evidence" value="ECO:0007669"/>
    <property type="project" value="UniProtKB-SubCell"/>
</dbReference>
<dbReference type="PANTHER" id="PTHR47760">
    <property type="entry name" value="G-PROTEIN COUPLED RECEPTOR B0563.6-LIKE PROTEIN-RELATED"/>
    <property type="match status" value="1"/>
</dbReference>
<dbReference type="Gene3D" id="1.20.1070.10">
    <property type="entry name" value="Rhodopsin 7-helix transmembrane proteins"/>
    <property type="match status" value="1"/>
</dbReference>
<dbReference type="SUPFAM" id="SSF81321">
    <property type="entry name" value="Family A G protein-coupled receptor-like"/>
    <property type="match status" value="1"/>
</dbReference>
<dbReference type="WBParaSite" id="Pan_g22969.t1">
    <property type="protein sequence ID" value="Pan_g22969.t1"/>
    <property type="gene ID" value="Pan_g22969"/>
</dbReference>
<dbReference type="PRINTS" id="PR00237">
    <property type="entry name" value="GPCRRHODOPSN"/>
</dbReference>
<dbReference type="InterPro" id="IPR053093">
    <property type="entry name" value="GPCR-like"/>
</dbReference>
<evidence type="ECO:0000313" key="9">
    <source>
        <dbReference type="Proteomes" id="UP000492821"/>
    </source>
</evidence>
<keyword evidence="9" id="KW-1185">Reference proteome</keyword>
<keyword evidence="2 5" id="KW-0812">Transmembrane</keyword>
<reference evidence="9" key="1">
    <citation type="journal article" date="2013" name="Genetics">
        <title>The draft genome and transcriptome of Panagrellus redivivus are shaped by the harsh demands of a free-living lifestyle.</title>
        <authorList>
            <person name="Srinivasan J."/>
            <person name="Dillman A.R."/>
            <person name="Macchietto M.G."/>
            <person name="Heikkinen L."/>
            <person name="Lakso M."/>
            <person name="Fracchia K.M."/>
            <person name="Antoshechkin I."/>
            <person name="Mortazavi A."/>
            <person name="Wong G."/>
            <person name="Sternberg P.W."/>
        </authorList>
    </citation>
    <scope>NUCLEOTIDE SEQUENCE [LARGE SCALE GENOMIC DNA]</scope>
    <source>
        <strain evidence="9">MT8872</strain>
    </source>
</reference>
<sequence length="479" mass="54175">MIQALIDFGHHQVPHQASASNSHPVSLPVETLTESPVMIEIVSDYMDPLPSNFSTTLPPVPIPIPRGSKSTSDMITILAYCYIMPIICVIGIIGNIMNLVTLASRRLRAVSYMYLRALAVADLLCMIFVLIFTSCEVLQYRGYPCNRYYWYGFYQAHIMLSFINWALATGVFVVVALSLERYVSIIHPMSFRTWNSPKRAWMAIAIAYFIPVIFYVPYAFGRYSIGQKVAADGSIVYNAIDSPISRTAPWQAYELSRELTVRFAPIALLSYLNGRIMYAFRRRQKMFSRLTNRADQSTSSRDDTLLYILGGIVVMFFICNIPAAMNLLFINETVKKRVDYQIFRAAANLLEITNHAAQFYIFCACSTDYRSTFLLKFPCFQAYYTNRDRFKSLMRRHPRDSSEKSAVNGISALALEQQLQKRSTTATVESAATTVVKEPNHNTLEKDAHLASGEEDLASEESDSLLGELQLDTQGTTYL</sequence>
<evidence type="ECO:0000256" key="4">
    <source>
        <dbReference type="ARBA" id="ARBA00023136"/>
    </source>
</evidence>
<dbReference type="CDD" id="cd14978">
    <property type="entry name" value="7tmA_FMRFamide_R-like"/>
    <property type="match status" value="1"/>
</dbReference>
<feature type="transmembrane region" description="Helical" evidence="7">
    <location>
        <begin position="200"/>
        <end position="220"/>
    </location>
</feature>
<dbReference type="PANTHER" id="PTHR47760:SF2">
    <property type="entry name" value="G-PROTEIN COUPLED RECEPTOR B0563.6-RELATED"/>
    <property type="match status" value="1"/>
</dbReference>
<keyword evidence="3 7" id="KW-1133">Transmembrane helix</keyword>
<evidence type="ECO:0000256" key="2">
    <source>
        <dbReference type="ARBA" id="ARBA00022692"/>
    </source>
</evidence>
<feature type="transmembrane region" description="Helical" evidence="7">
    <location>
        <begin position="113"/>
        <end position="133"/>
    </location>
</feature>
<dbReference type="PROSITE" id="PS00237">
    <property type="entry name" value="G_PROTEIN_RECEP_F1_1"/>
    <property type="match status" value="1"/>
</dbReference>
<comment type="similarity">
    <text evidence="5">Belongs to the G-protein coupled receptor 1 family.</text>
</comment>
<evidence type="ECO:0000313" key="10">
    <source>
        <dbReference type="WBParaSite" id="Pan_g22969.t1"/>
    </source>
</evidence>
<dbReference type="Pfam" id="PF00001">
    <property type="entry name" value="7tm_1"/>
    <property type="match status" value="1"/>
</dbReference>
<dbReference type="GO" id="GO:0004930">
    <property type="term" value="F:G protein-coupled receptor activity"/>
    <property type="evidence" value="ECO:0007669"/>
    <property type="project" value="UniProtKB-KW"/>
</dbReference>
<dbReference type="PROSITE" id="PS50262">
    <property type="entry name" value="G_PROTEIN_RECEP_F1_2"/>
    <property type="match status" value="1"/>
</dbReference>
<feature type="region of interest" description="Disordered" evidence="6">
    <location>
        <begin position="453"/>
        <end position="479"/>
    </location>
</feature>
<evidence type="ECO:0000256" key="7">
    <source>
        <dbReference type="SAM" id="Phobius"/>
    </source>
</evidence>
<evidence type="ECO:0000256" key="5">
    <source>
        <dbReference type="RuleBase" id="RU000688"/>
    </source>
</evidence>
<keyword evidence="5" id="KW-0675">Receptor</keyword>